<dbReference type="EMBL" id="AP026966">
    <property type="protein sequence ID" value="BDT59980.1"/>
    <property type="molecule type" value="Genomic_DNA"/>
</dbReference>
<dbReference type="NCBIfam" id="TIGR04373">
    <property type="entry name" value="egtB_X_signatur"/>
    <property type="match status" value="1"/>
</dbReference>
<dbReference type="InterPro" id="IPR051043">
    <property type="entry name" value="Sulfatase_Mod_Factor_Kinase"/>
</dbReference>
<dbReference type="PANTHER" id="PTHR23150:SF36">
    <property type="entry name" value="HERCYNINE OXYGENASE"/>
    <property type="match status" value="1"/>
</dbReference>
<dbReference type="Pfam" id="PF03781">
    <property type="entry name" value="FGE-sulfatase"/>
    <property type="match status" value="2"/>
</dbReference>
<dbReference type="InterPro" id="IPR034660">
    <property type="entry name" value="DinB/YfiT-like"/>
</dbReference>
<organism evidence="6 7">
    <name type="scientific">Massilia varians</name>
    <dbReference type="NCBI Taxonomy" id="457921"/>
    <lineage>
        <taxon>Bacteria</taxon>
        <taxon>Pseudomonadati</taxon>
        <taxon>Pseudomonadota</taxon>
        <taxon>Betaproteobacteria</taxon>
        <taxon>Burkholderiales</taxon>
        <taxon>Oxalobacteraceae</taxon>
        <taxon>Telluria group</taxon>
        <taxon>Massilia</taxon>
    </lineage>
</organism>
<reference evidence="6" key="1">
    <citation type="submission" date="2022-11" db="EMBL/GenBank/DDBJ databases">
        <title>Isolation and characterization of PLA-degrading bacterium Massilia sp. from Antarctic soil.</title>
        <authorList>
            <person name="Sato K."/>
            <person name="Gomez-Fuentes C."/>
            <person name="Ahmad S.A."/>
            <person name="Zulkharnain A."/>
        </authorList>
    </citation>
    <scope>NUCLEOTIDE SEQUENCE</scope>
    <source>
        <strain evidence="6">N-3</strain>
    </source>
</reference>
<dbReference type="SUPFAM" id="SSF109854">
    <property type="entry name" value="DinB/YfiT-like putative metalloenzymes"/>
    <property type="match status" value="1"/>
</dbReference>
<evidence type="ECO:0000313" key="6">
    <source>
        <dbReference type="EMBL" id="BDT59980.1"/>
    </source>
</evidence>
<gene>
    <name evidence="6" type="ORF">MasN3_34740</name>
</gene>
<dbReference type="InterPro" id="IPR005532">
    <property type="entry name" value="SUMF_dom"/>
</dbReference>
<evidence type="ECO:0000259" key="4">
    <source>
        <dbReference type="Pfam" id="PF03781"/>
    </source>
</evidence>
<proteinExistence type="predicted"/>
<dbReference type="Proteomes" id="UP001163336">
    <property type="component" value="Chromosome"/>
</dbReference>
<evidence type="ECO:0000256" key="1">
    <source>
        <dbReference type="ARBA" id="ARBA00023002"/>
    </source>
</evidence>
<keyword evidence="1" id="KW-0560">Oxidoreductase</keyword>
<dbReference type="Pfam" id="PF12867">
    <property type="entry name" value="DinB_2"/>
    <property type="match status" value="1"/>
</dbReference>
<dbReference type="InterPro" id="IPR042095">
    <property type="entry name" value="SUMF_sf"/>
</dbReference>
<evidence type="ECO:0000256" key="3">
    <source>
        <dbReference type="ARBA" id="ARBA00037882"/>
    </source>
</evidence>
<feature type="domain" description="Sulfatase-modifying factor enzyme-like" evidence="4">
    <location>
        <begin position="331"/>
        <end position="399"/>
    </location>
</feature>
<dbReference type="PANTHER" id="PTHR23150">
    <property type="entry name" value="SULFATASE MODIFYING FACTOR 1, 2"/>
    <property type="match status" value="1"/>
</dbReference>
<keyword evidence="2" id="KW-0408">Iron</keyword>
<protein>
    <submittedName>
        <fullName evidence="6">Ergothioneine biosynthesis protein EgtB</fullName>
    </submittedName>
</protein>
<dbReference type="InterPro" id="IPR030809">
    <property type="entry name" value="EgtB_signatur"/>
</dbReference>
<evidence type="ECO:0000313" key="7">
    <source>
        <dbReference type="Proteomes" id="UP001163336"/>
    </source>
</evidence>
<comment type="pathway">
    <text evidence="3">Amino-acid biosynthesis; ergothioneine biosynthesis.</text>
</comment>
<dbReference type="InterPro" id="IPR024775">
    <property type="entry name" value="DinB-like"/>
</dbReference>
<accession>A0ABN6TCN4</accession>
<dbReference type="RefSeq" id="WP_281908925.1">
    <property type="nucleotide sequence ID" value="NZ_AP026966.1"/>
</dbReference>
<dbReference type="NCBIfam" id="NF041186">
    <property type="entry name" value="SenA"/>
    <property type="match status" value="1"/>
</dbReference>
<sequence length="402" mass="44143">MNDVHASFRSMDPRGLDGALRDARRRTLACFDALAGAGYHESARVPRLAILNPPLWELGHLAWFAEWFVLRAAPSSATGAARGPSLLAQADAWFNSNTVAHDARWALALPTLGRLKEYCDAVLDGICARLASAPGDDAALFPYRLVLAHEDMHGEALAYTLQTLGVAAPAMLAGAPDEGLPAPAPGEIAFAGGALLLGGEQQRGFVFDNERQAFPCQVAPFVIDAGLVSNADYLAFMRDDGYRRAACWSQAGSDWLAQTGRVAPRYWRPDGAGGWLEQRFGARVPLDPRAPLRHVSLHEAEAYCRWAGRRLPTEQEWEFAAASGHPDFHWGGLWEWTASPFLPYPGFTADRYREYSAPYFGSRQVLRGASFATPGRLRSPHFRNFYQPQRDDIFVGLRTCAA</sequence>
<feature type="domain" description="DinB-like" evidence="5">
    <location>
        <begin position="19"/>
        <end position="139"/>
    </location>
</feature>
<keyword evidence="7" id="KW-1185">Reference proteome</keyword>
<evidence type="ECO:0000259" key="5">
    <source>
        <dbReference type="Pfam" id="PF12867"/>
    </source>
</evidence>
<dbReference type="Gene3D" id="3.90.1580.10">
    <property type="entry name" value="paralog of FGE (formylglycine-generating enzyme)"/>
    <property type="match status" value="2"/>
</dbReference>
<dbReference type="SUPFAM" id="SSF56436">
    <property type="entry name" value="C-type lectin-like"/>
    <property type="match status" value="1"/>
</dbReference>
<feature type="domain" description="Sulfatase-modifying factor enzyme-like" evidence="4">
    <location>
        <begin position="184"/>
        <end position="325"/>
    </location>
</feature>
<dbReference type="InterPro" id="IPR016187">
    <property type="entry name" value="CTDL_fold"/>
</dbReference>
<evidence type="ECO:0000256" key="2">
    <source>
        <dbReference type="ARBA" id="ARBA00023004"/>
    </source>
</evidence>
<name>A0ABN6TCN4_9BURK</name>